<feature type="compositionally biased region" description="Polar residues" evidence="1">
    <location>
        <begin position="578"/>
        <end position="593"/>
    </location>
</feature>
<name>A0A7S1AZ40_NOCSC</name>
<feature type="compositionally biased region" description="Low complexity" evidence="1">
    <location>
        <begin position="546"/>
        <end position="559"/>
    </location>
</feature>
<feature type="region of interest" description="Disordered" evidence="1">
    <location>
        <begin position="472"/>
        <end position="636"/>
    </location>
</feature>
<feature type="region of interest" description="Disordered" evidence="1">
    <location>
        <begin position="88"/>
        <end position="109"/>
    </location>
</feature>
<evidence type="ECO:0000256" key="1">
    <source>
        <dbReference type="SAM" id="MobiDB-lite"/>
    </source>
</evidence>
<dbReference type="AlphaFoldDB" id="A0A7S1AZ40"/>
<feature type="compositionally biased region" description="Basic and acidic residues" evidence="1">
    <location>
        <begin position="88"/>
        <end position="97"/>
    </location>
</feature>
<protein>
    <submittedName>
        <fullName evidence="2">Uncharacterized protein</fullName>
    </submittedName>
</protein>
<accession>A0A7S1AZ40</accession>
<feature type="compositionally biased region" description="Low complexity" evidence="1">
    <location>
        <begin position="594"/>
        <end position="610"/>
    </location>
</feature>
<reference evidence="2" key="1">
    <citation type="submission" date="2021-01" db="EMBL/GenBank/DDBJ databases">
        <authorList>
            <person name="Corre E."/>
            <person name="Pelletier E."/>
            <person name="Niang G."/>
            <person name="Scheremetjew M."/>
            <person name="Finn R."/>
            <person name="Kale V."/>
            <person name="Holt S."/>
            <person name="Cochrane G."/>
            <person name="Meng A."/>
            <person name="Brown T."/>
            <person name="Cohen L."/>
        </authorList>
    </citation>
    <scope>NUCLEOTIDE SEQUENCE</scope>
</reference>
<feature type="region of interest" description="Disordered" evidence="1">
    <location>
        <begin position="384"/>
        <end position="445"/>
    </location>
</feature>
<sequence length="636" mass="69385">MVALPATSLKGMALHHECEQLFELKGVVDVNRTHLEEKRDRPADPQQRADLGAWKRVRLNDEVDEVISSRVDASKDTCKARDAFTALRRPESSNPEDRDCEEGAGSYFPQQNRDLSLSLEVIHEQAFENINEREWPAMENQRQTARIASLEERLGRFEQRMITQVVSEVLKSAAVTGLSGINAQQLAALECRIHHVEQSGASCEQLTSSIQDVQIILQDVQERISFVEGVEKDVKQCLALPAKLLNHEAMVKDSSLPERVAVLEKGSSSEAVQESFQRFQEQLALQAMRLDRSLQQTNGSIQRLTDMCEATRGKTTDVENTLNLQMAGLNNLGESIDDLCDYIGLGRFETRQGQTESRTEDTSILKKGLEEAVYPGLDIRSASSNQKAALPPPLSPARHSLSAPSSPTSTPYMEFSRLNEDPLPSVTGVPVQPPTSPSRTKTPLRLTETVLAVQASQFKDIHRIDEEALSSVSEEGASVGAEEKSDQQRTGPKTLFASRHTTAAPPRSREASSSPTRQLSPPKGNSRVRPPSPLTSNRGAVVGGTASIPSSPSAASSPPKTGVRKSVCSEKRSPRTRAISSTGSWNGNLTIPDTRTSSSPGRGTRRALACRARRCGQSGDCPATPSSEQELQLSAQ</sequence>
<organism evidence="2">
    <name type="scientific">Noctiluca scintillans</name>
    <name type="common">Sea sparkle</name>
    <name type="synonym">Red tide dinoflagellate</name>
    <dbReference type="NCBI Taxonomy" id="2966"/>
    <lineage>
        <taxon>Eukaryota</taxon>
        <taxon>Sar</taxon>
        <taxon>Alveolata</taxon>
        <taxon>Dinophyceae</taxon>
        <taxon>Noctilucales</taxon>
        <taxon>Noctilucaceae</taxon>
        <taxon>Noctiluca</taxon>
    </lineage>
</organism>
<dbReference type="EMBL" id="HBFQ01061108">
    <property type="protein sequence ID" value="CAD8868904.1"/>
    <property type="molecule type" value="Transcribed_RNA"/>
</dbReference>
<feature type="compositionally biased region" description="Low complexity" evidence="1">
    <location>
        <begin position="502"/>
        <end position="517"/>
    </location>
</feature>
<gene>
    <name evidence="2" type="ORF">NSCI0253_LOCUS43260</name>
</gene>
<evidence type="ECO:0000313" key="2">
    <source>
        <dbReference type="EMBL" id="CAD8868904.1"/>
    </source>
</evidence>
<feature type="compositionally biased region" description="Polar residues" evidence="1">
    <location>
        <begin position="624"/>
        <end position="636"/>
    </location>
</feature>
<proteinExistence type="predicted"/>